<reference evidence="3" key="2">
    <citation type="submission" date="2023-06" db="EMBL/GenBank/DDBJ databases">
        <authorList>
            <consortium name="Lawrence Berkeley National Laboratory"/>
            <person name="Haridas S."/>
            <person name="Hensen N."/>
            <person name="Bonometti L."/>
            <person name="Westerberg I."/>
            <person name="Brannstrom I.O."/>
            <person name="Guillou S."/>
            <person name="Cros-Aarteil S."/>
            <person name="Calhoun S."/>
            <person name="Kuo A."/>
            <person name="Mondo S."/>
            <person name="Pangilinan J."/>
            <person name="Riley R."/>
            <person name="Labutti K."/>
            <person name="Andreopoulos B."/>
            <person name="Lipzen A."/>
            <person name="Chen C."/>
            <person name="Yanf M."/>
            <person name="Daum C."/>
            <person name="Ng V."/>
            <person name="Clum A."/>
            <person name="Steindorff A."/>
            <person name="Ohm R."/>
            <person name="Martin F."/>
            <person name="Silar P."/>
            <person name="Natvig D."/>
            <person name="Lalanne C."/>
            <person name="Gautier V."/>
            <person name="Ament-Velasquez S.L."/>
            <person name="Kruys A."/>
            <person name="Hutchinson M.I."/>
            <person name="Powell A.J."/>
            <person name="Barry K."/>
            <person name="Miller A.N."/>
            <person name="Grigoriev I.V."/>
            <person name="Debuchy R."/>
            <person name="Gladieux P."/>
            <person name="Thoren M.H."/>
            <person name="Johannesson H."/>
        </authorList>
    </citation>
    <scope>NUCLEOTIDE SEQUENCE</scope>
    <source>
        <strain evidence="3">CBS 958.72</strain>
    </source>
</reference>
<reference evidence="3" key="1">
    <citation type="journal article" date="2023" name="Mol. Phylogenet. Evol.">
        <title>Genome-scale phylogeny and comparative genomics of the fungal order Sordariales.</title>
        <authorList>
            <person name="Hensen N."/>
            <person name="Bonometti L."/>
            <person name="Westerberg I."/>
            <person name="Brannstrom I.O."/>
            <person name="Guillou S."/>
            <person name="Cros-Aarteil S."/>
            <person name="Calhoun S."/>
            <person name="Haridas S."/>
            <person name="Kuo A."/>
            <person name="Mondo S."/>
            <person name="Pangilinan J."/>
            <person name="Riley R."/>
            <person name="LaButti K."/>
            <person name="Andreopoulos B."/>
            <person name="Lipzen A."/>
            <person name="Chen C."/>
            <person name="Yan M."/>
            <person name="Daum C."/>
            <person name="Ng V."/>
            <person name="Clum A."/>
            <person name="Steindorff A."/>
            <person name="Ohm R.A."/>
            <person name="Martin F."/>
            <person name="Silar P."/>
            <person name="Natvig D.O."/>
            <person name="Lalanne C."/>
            <person name="Gautier V."/>
            <person name="Ament-Velasquez S.L."/>
            <person name="Kruys A."/>
            <person name="Hutchinson M.I."/>
            <person name="Powell A.J."/>
            <person name="Barry K."/>
            <person name="Miller A.N."/>
            <person name="Grigoriev I.V."/>
            <person name="Debuchy R."/>
            <person name="Gladieux P."/>
            <person name="Hiltunen Thoren M."/>
            <person name="Johannesson H."/>
        </authorList>
    </citation>
    <scope>NUCLEOTIDE SEQUENCE</scope>
    <source>
        <strain evidence="3">CBS 958.72</strain>
    </source>
</reference>
<dbReference type="Pfam" id="PF25522">
    <property type="entry name" value="OB_cyt-4"/>
    <property type="match status" value="1"/>
</dbReference>
<dbReference type="GO" id="GO:0006402">
    <property type="term" value="P:mRNA catabolic process"/>
    <property type="evidence" value="ECO:0007669"/>
    <property type="project" value="TreeGrafter"/>
</dbReference>
<name>A0AAE0JUK9_9PEZI</name>
<dbReference type="SMART" id="SM00955">
    <property type="entry name" value="RNB"/>
    <property type="match status" value="1"/>
</dbReference>
<evidence type="ECO:0000313" key="4">
    <source>
        <dbReference type="Proteomes" id="UP001287356"/>
    </source>
</evidence>
<keyword evidence="4" id="KW-1185">Reference proteome</keyword>
<dbReference type="SUPFAM" id="SSF50249">
    <property type="entry name" value="Nucleic acid-binding proteins"/>
    <property type="match status" value="1"/>
</dbReference>
<proteinExistence type="predicted"/>
<dbReference type="GO" id="GO:0000932">
    <property type="term" value="C:P-body"/>
    <property type="evidence" value="ECO:0007669"/>
    <property type="project" value="TreeGrafter"/>
</dbReference>
<dbReference type="InterPro" id="IPR012340">
    <property type="entry name" value="NA-bd_OB-fold"/>
</dbReference>
<dbReference type="InterPro" id="IPR050180">
    <property type="entry name" value="RNR_Ribonuclease"/>
</dbReference>
<evidence type="ECO:0000259" key="2">
    <source>
        <dbReference type="SMART" id="SM00955"/>
    </source>
</evidence>
<dbReference type="GO" id="GO:0000175">
    <property type="term" value="F:3'-5'-RNA exonuclease activity"/>
    <property type="evidence" value="ECO:0007669"/>
    <property type="project" value="TreeGrafter"/>
</dbReference>
<dbReference type="InterPro" id="IPR056625">
    <property type="entry name" value="SH3_CYT4"/>
</dbReference>
<accession>A0AAE0JUK9</accession>
<dbReference type="Proteomes" id="UP001287356">
    <property type="component" value="Unassembled WGS sequence"/>
</dbReference>
<dbReference type="GO" id="GO:0003723">
    <property type="term" value="F:RNA binding"/>
    <property type="evidence" value="ECO:0007669"/>
    <property type="project" value="InterPro"/>
</dbReference>
<evidence type="ECO:0000256" key="1">
    <source>
        <dbReference type="SAM" id="MobiDB-lite"/>
    </source>
</evidence>
<feature type="domain" description="RNB" evidence="2">
    <location>
        <begin position="558"/>
        <end position="908"/>
    </location>
</feature>
<dbReference type="EMBL" id="JAULSN010000010">
    <property type="protein sequence ID" value="KAK3362099.1"/>
    <property type="molecule type" value="Genomic_DNA"/>
</dbReference>
<sequence length="1057" mass="117367">MLRSHSQASASVSGYICWRCLGRSKPAPASAFTRPRPHPRQHARSAAAARLFSTSTAMGAAAHGGHDTTSHLRLPPNPSSPYDGPWAGSEADPGDKLRERLRKWEMDNPPPSVVVRSNDDAVGLVSNSMSGTVDEYKFLRGLNEPTDSDTDVSFVGDELVNVGLPSVGLKAGDLLELGADSLRFSLLAVCLGNFNGYDHFYTNSGKWVTSQNIKTRFVVRNFIQDPDELQVVIDALPSTSGAADVLVAYHMLNAAPSREIGASLIRHMNNFDAAARRIQQTYAEKLNQIYQLLGPEEKLMSLGEIARLVLPGGPMKSHHTFPPDVLYAVYTFLCSDDLAFRPVGQGGRNHQSSLFLMNTKDDIENGKKVELITRQFYEARAARAAQRRGVAPTAATKSLVGKLAETKSVIEFSEFIVEARRFIDQSRKSRKWSPHGMLGPSTLKPTPIPVEWSSTALQIVRFMEQWAAAARVSRVSRLHGAGAAILRAVDRYGDAMLLDANTGWTFLQEIGWITPWDLQTRHSLHLPGVNIDRAGILAVEQEDLEPIKFEPDQLAPLRTDFAGTVYCIDAESAADIDDGVSIEDAGDGAYWVHIHVADPASRIRHDMPAARRAAILSQSIYLQGYEHTMFIDNTVRETFSLAPDRPSLTFSAKVNEAGDILDYKVTPAIIRDVVYITPENVSEICGDEVEDVTVPPDSFEVGTRPTESEPPTRKMAKPAELSEHQLSEIRILSRLSKALHQVRIRNGAVPTQPPRMDVEVSLEHTEVARYADGFLGCSGDPYIRLSYRPGNFNTFTSSLMLTGGEVAARWCSDRDIPIPYRVEPLASGNIAALRDFTQKILYPELASNKKPVGEHMRTLSVLTGGHDISTRPSTNFTMGIDKYAKATSPLRRFSDLIVHWQIEAALLEEHRRGSSLVVNTKSRDRTAKTFLPFSNGDLEYDMFPLLRLREYHARIMERLEGPSSWALQALLRGWRFGENAEQLPRTFRFAVNFILTNGIIKGKLDWFDQIAMLDSRHLGGLCRLSEIKTGDVFVVEIDTIITTSRKIYVRALERVEQ</sequence>
<dbReference type="AlphaFoldDB" id="A0AAE0JUK9"/>
<dbReference type="InterPro" id="IPR056624">
    <property type="entry name" value="WH_CYT4"/>
</dbReference>
<dbReference type="PANTHER" id="PTHR23355:SF65">
    <property type="entry name" value="EXORIBONUCLEASE CYT-4, PUTATIVE (AFU_ORTHOLOGUE AFUA_7G01550)-RELATED"/>
    <property type="match status" value="1"/>
</dbReference>
<dbReference type="PANTHER" id="PTHR23355">
    <property type="entry name" value="RIBONUCLEASE"/>
    <property type="match status" value="1"/>
</dbReference>
<dbReference type="Pfam" id="PF00773">
    <property type="entry name" value="RNB"/>
    <property type="match status" value="1"/>
</dbReference>
<dbReference type="InterPro" id="IPR057912">
    <property type="entry name" value="OB_CYT4_C"/>
</dbReference>
<comment type="caution">
    <text evidence="3">The sequence shown here is derived from an EMBL/GenBank/DDBJ whole genome shotgun (WGS) entry which is preliminary data.</text>
</comment>
<dbReference type="InterPro" id="IPR001900">
    <property type="entry name" value="RNase_II/R"/>
</dbReference>
<evidence type="ECO:0000313" key="3">
    <source>
        <dbReference type="EMBL" id="KAK3362099.1"/>
    </source>
</evidence>
<protein>
    <recommendedName>
        <fullName evidence="2">RNB domain-containing protein</fullName>
    </recommendedName>
</protein>
<organism evidence="3 4">
    <name type="scientific">Lasiosphaeria ovina</name>
    <dbReference type="NCBI Taxonomy" id="92902"/>
    <lineage>
        <taxon>Eukaryota</taxon>
        <taxon>Fungi</taxon>
        <taxon>Dikarya</taxon>
        <taxon>Ascomycota</taxon>
        <taxon>Pezizomycotina</taxon>
        <taxon>Sordariomycetes</taxon>
        <taxon>Sordariomycetidae</taxon>
        <taxon>Sordariales</taxon>
        <taxon>Lasiosphaeriaceae</taxon>
        <taxon>Lasiosphaeria</taxon>
    </lineage>
</organism>
<dbReference type="Pfam" id="PF23216">
    <property type="entry name" value="WHD_CYT4"/>
    <property type="match status" value="1"/>
</dbReference>
<dbReference type="Pfam" id="PF23214">
    <property type="entry name" value="SH3_CYT4"/>
    <property type="match status" value="1"/>
</dbReference>
<feature type="region of interest" description="Disordered" evidence="1">
    <location>
        <begin position="27"/>
        <end position="94"/>
    </location>
</feature>
<feature type="region of interest" description="Disordered" evidence="1">
    <location>
        <begin position="694"/>
        <end position="720"/>
    </location>
</feature>
<gene>
    <name evidence="3" type="ORF">B0T24DRAFT_104262</name>
</gene>